<evidence type="ECO:0000313" key="7">
    <source>
        <dbReference type="Proteomes" id="UP000267096"/>
    </source>
</evidence>
<protein>
    <recommendedName>
        <fullName evidence="4">Carboxylic ester hydrolase</fullName>
        <ecNumber evidence="4">3.1.1.-</ecNumber>
    </recommendedName>
</protein>
<evidence type="ECO:0000259" key="5">
    <source>
        <dbReference type="Pfam" id="PF00135"/>
    </source>
</evidence>
<keyword evidence="7" id="KW-1185">Reference proteome</keyword>
<organism evidence="6 7">
    <name type="scientific">Anisakis simplex</name>
    <name type="common">Herring worm</name>
    <dbReference type="NCBI Taxonomy" id="6269"/>
    <lineage>
        <taxon>Eukaryota</taxon>
        <taxon>Metazoa</taxon>
        <taxon>Ecdysozoa</taxon>
        <taxon>Nematoda</taxon>
        <taxon>Chromadorea</taxon>
        <taxon>Rhabditida</taxon>
        <taxon>Spirurina</taxon>
        <taxon>Ascaridomorpha</taxon>
        <taxon>Ascaridoidea</taxon>
        <taxon>Anisakidae</taxon>
        <taxon>Anisakis</taxon>
        <taxon>Anisakis simplex complex</taxon>
    </lineage>
</organism>
<keyword evidence="2" id="KW-0719">Serine esterase</keyword>
<dbReference type="AlphaFoldDB" id="A0A3P6PK86"/>
<accession>A0A3P6PK86</accession>
<dbReference type="PANTHER" id="PTHR43903">
    <property type="entry name" value="NEUROLIGIN"/>
    <property type="match status" value="1"/>
</dbReference>
<dbReference type="InterPro" id="IPR051093">
    <property type="entry name" value="Neuroligin/BSAL"/>
</dbReference>
<evidence type="ECO:0000256" key="1">
    <source>
        <dbReference type="ARBA" id="ARBA00005964"/>
    </source>
</evidence>
<evidence type="ECO:0000313" key="6">
    <source>
        <dbReference type="EMBL" id="VDK20078.1"/>
    </source>
</evidence>
<keyword evidence="3 4" id="KW-0378">Hydrolase</keyword>
<dbReference type="OrthoDB" id="6846267at2759"/>
<dbReference type="InterPro" id="IPR019826">
    <property type="entry name" value="Carboxylesterase_B_AS"/>
</dbReference>
<dbReference type="EC" id="3.1.1.-" evidence="4"/>
<dbReference type="PROSITE" id="PS00122">
    <property type="entry name" value="CARBOXYLESTERASE_B_1"/>
    <property type="match status" value="1"/>
</dbReference>
<sequence>MIKSHNTGFLTASHRLLTGNFGLDDQIQAIRWLKENAPNFGGDSARITLAGESAGAACASLLAISPKTKGYLFSGVILRSGSALAPWAVRSTSTENNSARLMDYCGCRYNRTLGMTHIKECMQSIPVERFLNGWHHVAITSPNIVKSDGIWDIFEEQASTLAIISEIELVKCILEKRHF</sequence>
<evidence type="ECO:0000256" key="2">
    <source>
        <dbReference type="ARBA" id="ARBA00022487"/>
    </source>
</evidence>
<proteinExistence type="inferred from homology"/>
<evidence type="ECO:0000256" key="4">
    <source>
        <dbReference type="RuleBase" id="RU361235"/>
    </source>
</evidence>
<dbReference type="Proteomes" id="UP000267096">
    <property type="component" value="Unassembled WGS sequence"/>
</dbReference>
<dbReference type="GO" id="GO:0052689">
    <property type="term" value="F:carboxylic ester hydrolase activity"/>
    <property type="evidence" value="ECO:0007669"/>
    <property type="project" value="UniProtKB-KW"/>
</dbReference>
<dbReference type="InterPro" id="IPR002018">
    <property type="entry name" value="CarbesteraseB"/>
</dbReference>
<dbReference type="Pfam" id="PF00135">
    <property type="entry name" value="COesterase"/>
    <property type="match status" value="1"/>
</dbReference>
<name>A0A3P6PK86_ANISI</name>
<dbReference type="InterPro" id="IPR029058">
    <property type="entry name" value="AB_hydrolase_fold"/>
</dbReference>
<reference evidence="6 7" key="1">
    <citation type="submission" date="2018-11" db="EMBL/GenBank/DDBJ databases">
        <authorList>
            <consortium name="Pathogen Informatics"/>
        </authorList>
    </citation>
    <scope>NUCLEOTIDE SEQUENCE [LARGE SCALE GENOMIC DNA]</scope>
</reference>
<evidence type="ECO:0000256" key="3">
    <source>
        <dbReference type="ARBA" id="ARBA00022801"/>
    </source>
</evidence>
<feature type="domain" description="Carboxylesterase type B" evidence="5">
    <location>
        <begin position="8"/>
        <end position="132"/>
    </location>
</feature>
<dbReference type="Gene3D" id="3.40.50.1820">
    <property type="entry name" value="alpha/beta hydrolase"/>
    <property type="match status" value="1"/>
</dbReference>
<dbReference type="SUPFAM" id="SSF53474">
    <property type="entry name" value="alpha/beta-Hydrolases"/>
    <property type="match status" value="1"/>
</dbReference>
<comment type="similarity">
    <text evidence="1 4">Belongs to the type-B carboxylesterase/lipase family.</text>
</comment>
<dbReference type="EMBL" id="UYRR01003414">
    <property type="protein sequence ID" value="VDK20078.1"/>
    <property type="molecule type" value="Genomic_DNA"/>
</dbReference>
<gene>
    <name evidence="6" type="ORF">ASIM_LOCUS2518</name>
</gene>